<protein>
    <recommendedName>
        <fullName evidence="6">GATA-type domain-containing protein</fullName>
    </recommendedName>
</protein>
<accession>A0A139AWZ6</accession>
<dbReference type="PROSITE" id="PS50114">
    <property type="entry name" value="GATA_ZN_FINGER_2"/>
    <property type="match status" value="1"/>
</dbReference>
<dbReference type="AlphaFoldDB" id="A0A139AWZ6"/>
<dbReference type="InterPro" id="IPR051140">
    <property type="entry name" value="GATA_TF"/>
</dbReference>
<dbReference type="Proteomes" id="UP000070544">
    <property type="component" value="Unassembled WGS sequence"/>
</dbReference>
<dbReference type="GO" id="GO:0008270">
    <property type="term" value="F:zinc ion binding"/>
    <property type="evidence" value="ECO:0007669"/>
    <property type="project" value="UniProtKB-KW"/>
</dbReference>
<dbReference type="OrthoDB" id="515401at2759"/>
<gene>
    <name evidence="7" type="ORF">M427DRAFT_142369</name>
</gene>
<dbReference type="GO" id="GO:0043565">
    <property type="term" value="F:sequence-specific DNA binding"/>
    <property type="evidence" value="ECO:0007669"/>
    <property type="project" value="InterPro"/>
</dbReference>
<feature type="region of interest" description="Disordered" evidence="5">
    <location>
        <begin position="1"/>
        <end position="43"/>
    </location>
</feature>
<keyword evidence="3" id="KW-0862">Zinc</keyword>
<feature type="region of interest" description="Disordered" evidence="5">
    <location>
        <begin position="253"/>
        <end position="303"/>
    </location>
</feature>
<dbReference type="SMART" id="SM00401">
    <property type="entry name" value="ZnF_GATA"/>
    <property type="match status" value="1"/>
</dbReference>
<proteinExistence type="predicted"/>
<dbReference type="Pfam" id="PF00320">
    <property type="entry name" value="GATA"/>
    <property type="match status" value="1"/>
</dbReference>
<evidence type="ECO:0000256" key="2">
    <source>
        <dbReference type="ARBA" id="ARBA00022771"/>
    </source>
</evidence>
<evidence type="ECO:0000313" key="7">
    <source>
        <dbReference type="EMBL" id="KXS21224.1"/>
    </source>
</evidence>
<keyword evidence="8" id="KW-1185">Reference proteome</keyword>
<feature type="compositionally biased region" description="Polar residues" evidence="5">
    <location>
        <begin position="287"/>
        <end position="303"/>
    </location>
</feature>
<evidence type="ECO:0000256" key="4">
    <source>
        <dbReference type="PROSITE-ProRule" id="PRU00094"/>
    </source>
</evidence>
<dbReference type="CDD" id="cd00202">
    <property type="entry name" value="ZnF_GATA"/>
    <property type="match status" value="1"/>
</dbReference>
<dbReference type="GO" id="GO:0006355">
    <property type="term" value="P:regulation of DNA-templated transcription"/>
    <property type="evidence" value="ECO:0007669"/>
    <property type="project" value="InterPro"/>
</dbReference>
<feature type="domain" description="GATA-type" evidence="6">
    <location>
        <begin position="302"/>
        <end position="339"/>
    </location>
</feature>
<dbReference type="STRING" id="1344416.A0A139AWZ6"/>
<dbReference type="InterPro" id="IPR000679">
    <property type="entry name" value="Znf_GATA"/>
</dbReference>
<evidence type="ECO:0000256" key="1">
    <source>
        <dbReference type="ARBA" id="ARBA00022723"/>
    </source>
</evidence>
<dbReference type="EMBL" id="KQ965733">
    <property type="protein sequence ID" value="KXS21224.1"/>
    <property type="molecule type" value="Genomic_DNA"/>
</dbReference>
<feature type="region of interest" description="Disordered" evidence="5">
    <location>
        <begin position="124"/>
        <end position="147"/>
    </location>
</feature>
<dbReference type="SUPFAM" id="SSF57716">
    <property type="entry name" value="Glucocorticoid receptor-like (DNA-binding domain)"/>
    <property type="match status" value="1"/>
</dbReference>
<dbReference type="Gene3D" id="3.30.50.10">
    <property type="entry name" value="Erythroid Transcription Factor GATA-1, subunit A"/>
    <property type="match status" value="1"/>
</dbReference>
<organism evidence="7 8">
    <name type="scientific">Gonapodya prolifera (strain JEL478)</name>
    <name type="common">Monoblepharis prolifera</name>
    <dbReference type="NCBI Taxonomy" id="1344416"/>
    <lineage>
        <taxon>Eukaryota</taxon>
        <taxon>Fungi</taxon>
        <taxon>Fungi incertae sedis</taxon>
        <taxon>Chytridiomycota</taxon>
        <taxon>Chytridiomycota incertae sedis</taxon>
        <taxon>Monoblepharidomycetes</taxon>
        <taxon>Monoblepharidales</taxon>
        <taxon>Gonapodyaceae</taxon>
        <taxon>Gonapodya</taxon>
    </lineage>
</organism>
<sequence>MQPERHNPPALTPALPWSNSTRFSGQHYHLPPTSSSQFRPPGTSADLRTELAGFLNAYSHTQRVFVRSLQWLSMSGAIEDAVRGDARIPLVETIRPLLLMTGPDDQDDVAAVAQIIWAVSSTRPGSIPEAPGGSSMTPPAPSAEAAAPIQTTPHVQVRSLLRTFDLWRINLVNELSRNVDYVRQIVSEDNATAQVVRQRLYMFEQDNLSEVRDRASTLVGLLFPSQSEEILQTQEQPEEVPRVPLIRTRSMPLALEETSSESSARQRHRGKGRSLSADDPKMFTGPSVLSTEGSSATLTNQPSDVPKCARCGSTTSPLWRSGPHDSKLCNACGLRYLRHKAKFKKKSH</sequence>
<reference evidence="7 8" key="1">
    <citation type="journal article" date="2015" name="Genome Biol. Evol.">
        <title>Phylogenomic analyses indicate that early fungi evolved digesting cell walls of algal ancestors of land plants.</title>
        <authorList>
            <person name="Chang Y."/>
            <person name="Wang S."/>
            <person name="Sekimoto S."/>
            <person name="Aerts A.L."/>
            <person name="Choi C."/>
            <person name="Clum A."/>
            <person name="LaButti K.M."/>
            <person name="Lindquist E.A."/>
            <person name="Yee Ngan C."/>
            <person name="Ohm R.A."/>
            <person name="Salamov A.A."/>
            <person name="Grigoriev I.V."/>
            <person name="Spatafora J.W."/>
            <person name="Berbee M.L."/>
        </authorList>
    </citation>
    <scope>NUCLEOTIDE SEQUENCE [LARGE SCALE GENOMIC DNA]</scope>
    <source>
        <strain evidence="7 8">JEL478</strain>
    </source>
</reference>
<dbReference type="PANTHER" id="PTHR45658">
    <property type="entry name" value="GATA TRANSCRIPTION FACTOR"/>
    <property type="match status" value="1"/>
</dbReference>
<evidence type="ECO:0000313" key="8">
    <source>
        <dbReference type="Proteomes" id="UP000070544"/>
    </source>
</evidence>
<dbReference type="InterPro" id="IPR013088">
    <property type="entry name" value="Znf_NHR/GATA"/>
</dbReference>
<evidence type="ECO:0000259" key="6">
    <source>
        <dbReference type="PROSITE" id="PS50114"/>
    </source>
</evidence>
<evidence type="ECO:0000256" key="5">
    <source>
        <dbReference type="SAM" id="MobiDB-lite"/>
    </source>
</evidence>
<name>A0A139AWZ6_GONPJ</name>
<keyword evidence="1" id="KW-0479">Metal-binding</keyword>
<evidence type="ECO:0000256" key="3">
    <source>
        <dbReference type="ARBA" id="ARBA00022833"/>
    </source>
</evidence>
<keyword evidence="2 4" id="KW-0863">Zinc-finger</keyword>